<keyword evidence="4" id="KW-1185">Reference proteome</keyword>
<organism evidence="3 4">
    <name type="scientific">Morella rubra</name>
    <name type="common">Chinese bayberry</name>
    <dbReference type="NCBI Taxonomy" id="262757"/>
    <lineage>
        <taxon>Eukaryota</taxon>
        <taxon>Viridiplantae</taxon>
        <taxon>Streptophyta</taxon>
        <taxon>Embryophyta</taxon>
        <taxon>Tracheophyta</taxon>
        <taxon>Spermatophyta</taxon>
        <taxon>Magnoliopsida</taxon>
        <taxon>eudicotyledons</taxon>
        <taxon>Gunneridae</taxon>
        <taxon>Pentapetalae</taxon>
        <taxon>rosids</taxon>
        <taxon>fabids</taxon>
        <taxon>Fagales</taxon>
        <taxon>Myricaceae</taxon>
        <taxon>Morella</taxon>
    </lineage>
</organism>
<dbReference type="OrthoDB" id="2013482at2759"/>
<evidence type="ECO:0000313" key="4">
    <source>
        <dbReference type="Proteomes" id="UP000516437"/>
    </source>
</evidence>
<name>A0A6A1UNY4_9ROSI</name>
<protein>
    <recommendedName>
        <fullName evidence="2">Isochorismatase-like domain-containing protein</fullName>
    </recommendedName>
</protein>
<reference evidence="3 4" key="1">
    <citation type="journal article" date="2019" name="Plant Biotechnol. J.">
        <title>The red bayberry genome and genetic basis of sex determination.</title>
        <authorList>
            <person name="Jia H.M."/>
            <person name="Jia H.J."/>
            <person name="Cai Q.L."/>
            <person name="Wang Y."/>
            <person name="Zhao H.B."/>
            <person name="Yang W.F."/>
            <person name="Wang G.Y."/>
            <person name="Li Y.H."/>
            <person name="Zhan D.L."/>
            <person name="Shen Y.T."/>
            <person name="Niu Q.F."/>
            <person name="Chang L."/>
            <person name="Qiu J."/>
            <person name="Zhao L."/>
            <person name="Xie H.B."/>
            <person name="Fu W.Y."/>
            <person name="Jin J."/>
            <person name="Li X.W."/>
            <person name="Jiao Y."/>
            <person name="Zhou C.C."/>
            <person name="Tu T."/>
            <person name="Chai C.Y."/>
            <person name="Gao J.L."/>
            <person name="Fan L.J."/>
            <person name="van de Weg E."/>
            <person name="Wang J.Y."/>
            <person name="Gao Z.S."/>
        </authorList>
    </citation>
    <scope>NUCLEOTIDE SEQUENCE [LARGE SCALE GENOMIC DNA]</scope>
    <source>
        <tissue evidence="3">Leaves</tissue>
    </source>
</reference>
<proteinExistence type="inferred from homology"/>
<dbReference type="SUPFAM" id="SSF52499">
    <property type="entry name" value="Isochorismatase-like hydrolases"/>
    <property type="match status" value="1"/>
</dbReference>
<evidence type="ECO:0000259" key="2">
    <source>
        <dbReference type="Pfam" id="PF00857"/>
    </source>
</evidence>
<dbReference type="Gene3D" id="3.40.50.850">
    <property type="entry name" value="Isochorismatase-like"/>
    <property type="match status" value="1"/>
</dbReference>
<dbReference type="AlphaFoldDB" id="A0A6A1UNY4"/>
<dbReference type="InterPro" id="IPR036380">
    <property type="entry name" value="Isochorismatase-like_sf"/>
</dbReference>
<dbReference type="Proteomes" id="UP000516437">
    <property type="component" value="Chromosome 8"/>
</dbReference>
<dbReference type="GO" id="GO:0008936">
    <property type="term" value="F:nicotinamidase activity"/>
    <property type="evidence" value="ECO:0007669"/>
    <property type="project" value="InterPro"/>
</dbReference>
<comment type="caution">
    <text evidence="3">The sequence shown here is derived from an EMBL/GenBank/DDBJ whole genome shotgun (WGS) entry which is preliminary data.</text>
</comment>
<accession>A0A6A1UNY4</accession>
<evidence type="ECO:0000313" key="3">
    <source>
        <dbReference type="EMBL" id="KAB1201906.1"/>
    </source>
</evidence>
<dbReference type="PANTHER" id="PTHR47297">
    <property type="match status" value="1"/>
</dbReference>
<comment type="similarity">
    <text evidence="1">Belongs to the isochorismatase family.</text>
</comment>
<dbReference type="Pfam" id="PF00857">
    <property type="entry name" value="Isochorismatase"/>
    <property type="match status" value="1"/>
</dbReference>
<evidence type="ECO:0000256" key="1">
    <source>
        <dbReference type="ARBA" id="ARBA00006336"/>
    </source>
</evidence>
<gene>
    <name evidence="3" type="ORF">CJ030_MR8G002358</name>
</gene>
<dbReference type="InterPro" id="IPR044717">
    <property type="entry name" value="NIC1"/>
</dbReference>
<dbReference type="GO" id="GO:0019365">
    <property type="term" value="P:pyridine nucleotide salvage"/>
    <property type="evidence" value="ECO:0007669"/>
    <property type="project" value="InterPro"/>
</dbReference>
<feature type="domain" description="Isochorismatase-like" evidence="2">
    <location>
        <begin position="29"/>
        <end position="203"/>
    </location>
</feature>
<dbReference type="PANTHER" id="PTHR47297:SF3">
    <property type="entry name" value="NICOTINAMIDASE 1"/>
    <property type="match status" value="1"/>
</dbReference>
<dbReference type="CDD" id="cd00431">
    <property type="entry name" value="cysteine_hydrolases"/>
    <property type="match status" value="1"/>
</dbReference>
<sequence>MASLTVDLLKEELPVEQGSLVLSGDVKTGLVLVDVVNGFCTVGAGNLAPTEPDKQISTMVDESVRLALVFSEKKWPIFAFLDSHHPDIPEPPYPPHCIVGTDEARLVPALQWLENEPYATLRCKDCIDGFLGSIEKDGSNVFIDWVKSNQIEKILVVGICTDICVLDFVCSTLSARNRGLLAPLDDVIVYSHGCATFNLPIHVARTLKDAIAHPQSKTGEIFTIDFFVVLIGRGIHLMVITGSDASYRPLHGQGKGSQGSVRGNIRRTTRAMILVVWDSGFILSRGREPLGGWKLDRGHALCSSGFMLLRIEDTIMVIGIANRSPQCGLIYISYLQIGYVMLIIFRLSN</sequence>
<dbReference type="EMBL" id="RXIC02000026">
    <property type="protein sequence ID" value="KAB1201906.1"/>
    <property type="molecule type" value="Genomic_DNA"/>
</dbReference>
<dbReference type="InterPro" id="IPR000868">
    <property type="entry name" value="Isochorismatase-like_dom"/>
</dbReference>